<dbReference type="Proteomes" id="UP001344888">
    <property type="component" value="Unassembled WGS sequence"/>
</dbReference>
<organism evidence="2 3">
    <name type="scientific">Metasolibacillus meyeri</name>
    <dbReference type="NCBI Taxonomy" id="1071052"/>
    <lineage>
        <taxon>Bacteria</taxon>
        <taxon>Bacillati</taxon>
        <taxon>Bacillota</taxon>
        <taxon>Bacilli</taxon>
        <taxon>Bacillales</taxon>
        <taxon>Caryophanaceae</taxon>
        <taxon>Metasolibacillus</taxon>
    </lineage>
</organism>
<feature type="transmembrane region" description="Helical" evidence="1">
    <location>
        <begin position="6"/>
        <end position="27"/>
    </location>
</feature>
<name>A0AAW9NYG1_9BACL</name>
<protein>
    <submittedName>
        <fullName evidence="2">Uncharacterized protein</fullName>
    </submittedName>
</protein>
<dbReference type="RefSeq" id="WP_326125074.1">
    <property type="nucleotide sequence ID" value="NZ_JARSFG010000035.1"/>
</dbReference>
<evidence type="ECO:0000313" key="2">
    <source>
        <dbReference type="EMBL" id="MEC1180536.1"/>
    </source>
</evidence>
<proteinExistence type="predicted"/>
<comment type="caution">
    <text evidence="2">The sequence shown here is derived from an EMBL/GenBank/DDBJ whole genome shotgun (WGS) entry which is preliminary data.</text>
</comment>
<evidence type="ECO:0000256" key="1">
    <source>
        <dbReference type="SAM" id="Phobius"/>
    </source>
</evidence>
<accession>A0AAW9NYG1</accession>
<sequence length="75" mass="8596">MTKPCFVQSSMLVLGVIGIFFTLLFFVKNEYSLADQSSENELKQVYAEEFSAKLQSTNFTFEVLQAIREKGYQPD</sequence>
<gene>
    <name evidence="2" type="ORF">P9B03_18910</name>
</gene>
<keyword evidence="1" id="KW-1133">Transmembrane helix</keyword>
<dbReference type="AlphaFoldDB" id="A0AAW9NYG1"/>
<evidence type="ECO:0000313" key="3">
    <source>
        <dbReference type="Proteomes" id="UP001344888"/>
    </source>
</evidence>
<keyword evidence="1" id="KW-0812">Transmembrane</keyword>
<dbReference type="EMBL" id="JARSFG010000035">
    <property type="protein sequence ID" value="MEC1180536.1"/>
    <property type="molecule type" value="Genomic_DNA"/>
</dbReference>
<keyword evidence="1" id="KW-0472">Membrane</keyword>
<reference evidence="2 3" key="1">
    <citation type="submission" date="2023-03" db="EMBL/GenBank/DDBJ databases">
        <title>Bacillus Genome Sequencing.</title>
        <authorList>
            <person name="Dunlap C."/>
        </authorList>
    </citation>
    <scope>NUCLEOTIDE SEQUENCE [LARGE SCALE GENOMIC DNA]</scope>
    <source>
        <strain evidence="2 3">B-59205</strain>
    </source>
</reference>
<keyword evidence="3" id="KW-1185">Reference proteome</keyword>